<reference evidence="7" key="1">
    <citation type="submission" date="2023-07" db="EMBL/GenBank/DDBJ databases">
        <title>Two novel species in the genus Flavivirga.</title>
        <authorList>
            <person name="Kwon K."/>
        </authorList>
    </citation>
    <scope>NUCLEOTIDE SEQUENCE</scope>
    <source>
        <strain evidence="7">KACC 14157</strain>
    </source>
</reference>
<keyword evidence="2" id="KW-0106">Calcium</keyword>
<organism evidence="7 8">
    <name type="scientific">Flavivirga amylovorans</name>
    <dbReference type="NCBI Taxonomy" id="870486"/>
    <lineage>
        <taxon>Bacteria</taxon>
        <taxon>Pseudomonadati</taxon>
        <taxon>Bacteroidota</taxon>
        <taxon>Flavobacteriia</taxon>
        <taxon>Flavobacteriales</taxon>
        <taxon>Flavobacteriaceae</taxon>
        <taxon>Flavivirga</taxon>
    </lineage>
</organism>
<keyword evidence="1" id="KW-0732">Signal</keyword>
<dbReference type="NCBIfam" id="TIGR04183">
    <property type="entry name" value="Por_Secre_tail"/>
    <property type="match status" value="1"/>
</dbReference>
<dbReference type="SUPFAM" id="SSF63829">
    <property type="entry name" value="Calcium-dependent phosphotriesterase"/>
    <property type="match status" value="1"/>
</dbReference>
<dbReference type="InterPro" id="IPR003367">
    <property type="entry name" value="Thrombospondin_3-like_rpt"/>
</dbReference>
<dbReference type="CDD" id="cd04818">
    <property type="entry name" value="PA_subtilisin_1"/>
    <property type="match status" value="1"/>
</dbReference>
<dbReference type="InterPro" id="IPR036278">
    <property type="entry name" value="Sialidase_sf"/>
</dbReference>
<dbReference type="InterPro" id="IPR017897">
    <property type="entry name" value="Thrombospondin_3_rpt"/>
</dbReference>
<dbReference type="InterPro" id="IPR003137">
    <property type="entry name" value="PA_domain"/>
</dbReference>
<evidence type="ECO:0000256" key="2">
    <source>
        <dbReference type="ARBA" id="ARBA00022837"/>
    </source>
</evidence>
<name>A0ABT8X3U3_9FLAO</name>
<dbReference type="Pfam" id="PF02225">
    <property type="entry name" value="PA"/>
    <property type="match status" value="1"/>
</dbReference>
<dbReference type="RefSeq" id="WP_303282844.1">
    <property type="nucleotide sequence ID" value="NZ_BAABCZ010000009.1"/>
</dbReference>
<feature type="transmembrane region" description="Helical" evidence="4">
    <location>
        <begin position="5"/>
        <end position="23"/>
    </location>
</feature>
<evidence type="ECO:0000259" key="5">
    <source>
        <dbReference type="Pfam" id="PF02225"/>
    </source>
</evidence>
<dbReference type="SUPFAM" id="SSF52025">
    <property type="entry name" value="PA domain"/>
    <property type="match status" value="1"/>
</dbReference>
<keyword evidence="4" id="KW-1133">Transmembrane helix</keyword>
<dbReference type="InterPro" id="IPR015943">
    <property type="entry name" value="WD40/YVTN_repeat-like_dom_sf"/>
</dbReference>
<keyword evidence="8" id="KW-1185">Reference proteome</keyword>
<evidence type="ECO:0000259" key="6">
    <source>
        <dbReference type="Pfam" id="PF18962"/>
    </source>
</evidence>
<dbReference type="SUPFAM" id="SSF50939">
    <property type="entry name" value="Sialidases"/>
    <property type="match status" value="1"/>
</dbReference>
<sequence>MKKRILLFIVPVFIVSFLVFFLSPRDSVIKKLREQHVSFLESHPYNETLKLSKKERKQLRIPPNKYFEEQYLLEMNPELGRPTREKIKELQQKLAKSRVTSSLVQKVPGEKVENAWVERGPNNVGGRTRAVMFDPNDSTNETVFAGGVSGGLWKNTNISNENSQWTRVDIPENLAISSIAYDPNNTDIFYIGTGESYVGGDVNGDGLWKSENRGNTWTKVFGGVSGDSFFQSATNLTVNSPGSIIGDLQYRPTTNFGTSITSVITADVVLVDDGIGETTDACSALVNGAELNGKIALLRRGDCNFVTKVKNAENAGAIAVIVMNNINGDPINMGGDDATIMIPAIMISKADGDLLENTLATQVVNISINPRSGNFTGVLVPGIQHINDVVVRNNGGVSEIYVAAGDSFYSRANTNTFLGGPEFGLYKSTDGGLNWFEISLSLTTNGNKYAPNDIEIGIDNKIWVATTNSVIFGDGGGTILSSTDGITFTKVHEITGGQRTQIALSATDAQKIYVLAEVGGSTPVVIERTENGFTTNIRLDPPNDADSGIPANDFTRGQAFYDLMISVDPTDDEIVYVGGIDLFKSINGGTGWNQISKWTEGGTGNPLRDLNVPIVHADQHNMVYGNNNKVLFVNDGGVYYSDDAGTTISSRNKGYNVTQFYTVGVGPISLYEKDFFLAGSQDNGTQLFQEANKDQPDESLEVLGGDGAYSFFDQDGKDAYFIANIFYNNLIALFDFDIGEYVIINSEDTDIGAFINPQGLDSNLNILYSNYSSGGNSIIRRYSQIKSEATVTKDNLTNALLTSRPTAFTISPYIVNTSKLFVGTILGNVLKIDKADSDAPVWSDITGPSFVGSISDIELGANENQIFVTMHNYGVTNIWYTNDGGLNWENKDGDLPDMPVKTILQNPLNYEEVIIGTDLGVWFTTNFSASTPTWNQAYNGMSNVIVTDLDLRDDNMVFASTYGRGVFSGQFELDPAGDLDGDGVTNGVDICPQVANADQADSDGNGIGDVCQDSDNDTILDIDDNCPEHSNIDQADSDGNDIGDACEDSDGDNILDGDDNCINTANEDQKDTNGNGIGDVCDTSYENPNNISLEIISETCEGLNNGKVIVTVMQTYVDYTVSLTGNGLNLNQGFETTHTFEEIAVGSYTLCVNVTDRSYEQCFEIDIAPAEVLGAVLKNGGKNGSDVTSITINNGTPPFTIVFNGNTIRTTSEKTFEIETLNSGILEIFSSKACEGVISETIKSVNDSNKLVASPNPVIENLKITLPVVEERQIPVQIYNMDGQLLFDNTINKNDLDFIEISFQKFNKGVYFVRINIEKPVVFKIVK</sequence>
<dbReference type="Gene3D" id="3.50.30.30">
    <property type="match status" value="1"/>
</dbReference>
<dbReference type="PROSITE" id="PS51234">
    <property type="entry name" value="TSP3"/>
    <property type="match status" value="1"/>
</dbReference>
<dbReference type="InterPro" id="IPR046450">
    <property type="entry name" value="PA_dom_sf"/>
</dbReference>
<dbReference type="PANTHER" id="PTHR10199">
    <property type="entry name" value="THROMBOSPONDIN"/>
    <property type="match status" value="1"/>
</dbReference>
<dbReference type="Pfam" id="PF18962">
    <property type="entry name" value="Por_Secre_tail"/>
    <property type="match status" value="1"/>
</dbReference>
<keyword evidence="4" id="KW-0812">Transmembrane</keyword>
<dbReference type="InterPro" id="IPR028974">
    <property type="entry name" value="TSP_type-3_rpt"/>
</dbReference>
<dbReference type="Proteomes" id="UP001176891">
    <property type="component" value="Unassembled WGS sequence"/>
</dbReference>
<evidence type="ECO:0000313" key="8">
    <source>
        <dbReference type="Proteomes" id="UP001176891"/>
    </source>
</evidence>
<comment type="caution">
    <text evidence="7">The sequence shown here is derived from an EMBL/GenBank/DDBJ whole genome shotgun (WGS) entry which is preliminary data.</text>
</comment>
<keyword evidence="4" id="KW-0472">Membrane</keyword>
<accession>A0ABT8X3U3</accession>
<evidence type="ECO:0000256" key="3">
    <source>
        <dbReference type="SAM" id="MobiDB-lite"/>
    </source>
</evidence>
<feature type="compositionally biased region" description="Acidic residues" evidence="3">
    <location>
        <begin position="1035"/>
        <end position="1050"/>
    </location>
</feature>
<proteinExistence type="predicted"/>
<dbReference type="EMBL" id="JAUOEM010000004">
    <property type="protein sequence ID" value="MDO5988240.1"/>
    <property type="molecule type" value="Genomic_DNA"/>
</dbReference>
<feature type="domain" description="PA" evidence="5">
    <location>
        <begin position="265"/>
        <end position="355"/>
    </location>
</feature>
<dbReference type="SUPFAM" id="SSF103647">
    <property type="entry name" value="TSP type-3 repeat"/>
    <property type="match status" value="1"/>
</dbReference>
<feature type="domain" description="Secretion system C-terminal sorting" evidence="6">
    <location>
        <begin position="1255"/>
        <end position="1320"/>
    </location>
</feature>
<protein>
    <submittedName>
        <fullName evidence="7">Thrombospondin type 3 repeat-containing protein</fullName>
    </submittedName>
</protein>
<feature type="region of interest" description="Disordered" evidence="3">
    <location>
        <begin position="1021"/>
        <end position="1050"/>
    </location>
</feature>
<dbReference type="Gene3D" id="2.130.10.10">
    <property type="entry name" value="YVTN repeat-like/Quinoprotein amine dehydrogenase"/>
    <property type="match status" value="3"/>
</dbReference>
<evidence type="ECO:0000313" key="7">
    <source>
        <dbReference type="EMBL" id="MDO5988240.1"/>
    </source>
</evidence>
<gene>
    <name evidence="7" type="ORF">Q4Q39_12565</name>
</gene>
<dbReference type="InterPro" id="IPR026444">
    <property type="entry name" value="Secre_tail"/>
</dbReference>
<evidence type="ECO:0000256" key="1">
    <source>
        <dbReference type="ARBA" id="ARBA00022729"/>
    </source>
</evidence>
<dbReference type="Pfam" id="PF02412">
    <property type="entry name" value="TSP_3"/>
    <property type="match status" value="3"/>
</dbReference>
<evidence type="ECO:0000256" key="4">
    <source>
        <dbReference type="SAM" id="Phobius"/>
    </source>
</evidence>
<dbReference type="Gene3D" id="4.10.1080.10">
    <property type="entry name" value="TSP type-3 repeat"/>
    <property type="match status" value="1"/>
</dbReference>